<protein>
    <submittedName>
        <fullName evidence="8">TauD/TfdA family dioxygenase</fullName>
        <ecNumber evidence="8">1.14.11.-</ecNumber>
    </submittedName>
</protein>
<comment type="similarity">
    <text evidence="2">Belongs to the TfdA dioxygenase family.</text>
</comment>
<name>A0AAJ6PCS5_9CYAN</name>
<comment type="cofactor">
    <cofactor evidence="1">
        <name>Fe(2+)</name>
        <dbReference type="ChEBI" id="CHEBI:29033"/>
    </cofactor>
</comment>
<dbReference type="EMBL" id="CP124544">
    <property type="protein sequence ID" value="WGV29101.1"/>
    <property type="molecule type" value="Genomic_DNA"/>
</dbReference>
<keyword evidence="6" id="KW-0408">Iron</keyword>
<dbReference type="InterPro" id="IPR042098">
    <property type="entry name" value="TauD-like_sf"/>
</dbReference>
<geneLocation type="plasmid" evidence="8 9">
    <name>unnamed1</name>
</geneLocation>
<dbReference type="PANTHER" id="PTHR43779">
    <property type="entry name" value="DIOXYGENASE RV0097-RELATED"/>
    <property type="match status" value="1"/>
</dbReference>
<evidence type="ECO:0000313" key="9">
    <source>
        <dbReference type="Proteomes" id="UP001223520"/>
    </source>
</evidence>
<sequence length="287" mass="32917">MSLGKEQKQIQYQSRLGVEILQGCSLTDITEQQRDELKKSLWQHGVVVVKQQNLIASELEEFAKKTFGNLMFGGSNILDPDISPDLQSQYINILGNPKKETEPLEKFAWKWHQDKDGLPRTEGLDMNALYVVMLYAVKVPKEDINGQPHSTQFIDLIEAYKNLDIERQQQLEKIFLCHKAPSFIKEAVDTPNKVHPIVSTHKITNKKGLYLGIDTTIPVGMENNLEGAKNFMEDLFQTVFNSTPIYSHVWQEGDVIFWDNSQIMHRGIPYDAKKYKRIALRLGVVDE</sequence>
<keyword evidence="4 8" id="KW-0223">Dioxygenase</keyword>
<evidence type="ECO:0000256" key="2">
    <source>
        <dbReference type="ARBA" id="ARBA00005896"/>
    </source>
</evidence>
<evidence type="ECO:0000256" key="3">
    <source>
        <dbReference type="ARBA" id="ARBA00022723"/>
    </source>
</evidence>
<keyword evidence="9" id="KW-1185">Reference proteome</keyword>
<evidence type="ECO:0000313" key="8">
    <source>
        <dbReference type="EMBL" id="WGV29101.1"/>
    </source>
</evidence>
<dbReference type="InterPro" id="IPR003819">
    <property type="entry name" value="TauD/TfdA-like"/>
</dbReference>
<evidence type="ECO:0000256" key="4">
    <source>
        <dbReference type="ARBA" id="ARBA00022964"/>
    </source>
</evidence>
<dbReference type="Gene3D" id="3.60.130.10">
    <property type="entry name" value="Clavaminate synthase-like"/>
    <property type="match status" value="1"/>
</dbReference>
<dbReference type="PANTHER" id="PTHR43779:SF2">
    <property type="entry name" value="ALPHA-KETOGLUTARATE-DEPENDENT XANTHINE DIOXYGENASE XAN1"/>
    <property type="match status" value="1"/>
</dbReference>
<evidence type="ECO:0000256" key="6">
    <source>
        <dbReference type="ARBA" id="ARBA00023004"/>
    </source>
</evidence>
<gene>
    <name evidence="8" type="ORF">QI031_30315</name>
</gene>
<dbReference type="KEGG" id="hbq:QI031_30315"/>
<accession>A0AAJ6PCS5</accession>
<dbReference type="Proteomes" id="UP001223520">
    <property type="component" value="Plasmid unnamed1"/>
</dbReference>
<dbReference type="GO" id="GO:0051213">
    <property type="term" value="F:dioxygenase activity"/>
    <property type="evidence" value="ECO:0007669"/>
    <property type="project" value="UniProtKB-KW"/>
</dbReference>
<evidence type="ECO:0000256" key="5">
    <source>
        <dbReference type="ARBA" id="ARBA00023002"/>
    </source>
</evidence>
<organism evidence="8 9">
    <name type="scientific">Halotia branconii CENA392</name>
    <dbReference type="NCBI Taxonomy" id="1539056"/>
    <lineage>
        <taxon>Bacteria</taxon>
        <taxon>Bacillati</taxon>
        <taxon>Cyanobacteriota</taxon>
        <taxon>Cyanophyceae</taxon>
        <taxon>Nostocales</taxon>
        <taxon>Nodulariaceae</taxon>
        <taxon>Halotia</taxon>
    </lineage>
</organism>
<dbReference type="GO" id="GO:0046872">
    <property type="term" value="F:metal ion binding"/>
    <property type="evidence" value="ECO:0007669"/>
    <property type="project" value="UniProtKB-KW"/>
</dbReference>
<evidence type="ECO:0000259" key="7">
    <source>
        <dbReference type="Pfam" id="PF02668"/>
    </source>
</evidence>
<feature type="domain" description="TauD/TfdA-like" evidence="7">
    <location>
        <begin position="16"/>
        <end position="279"/>
    </location>
</feature>
<keyword evidence="5 8" id="KW-0560">Oxidoreductase</keyword>
<dbReference type="InterPro" id="IPR051178">
    <property type="entry name" value="TfdA_dioxygenase"/>
</dbReference>
<keyword evidence="3" id="KW-0479">Metal-binding</keyword>
<proteinExistence type="inferred from homology"/>
<dbReference type="EC" id="1.14.11.-" evidence="8"/>
<dbReference type="Pfam" id="PF02668">
    <property type="entry name" value="TauD"/>
    <property type="match status" value="1"/>
</dbReference>
<evidence type="ECO:0000256" key="1">
    <source>
        <dbReference type="ARBA" id="ARBA00001954"/>
    </source>
</evidence>
<keyword evidence="8" id="KW-0614">Plasmid</keyword>
<dbReference type="AlphaFoldDB" id="A0AAJ6PCS5"/>
<dbReference type="RefSeq" id="WP_281486297.1">
    <property type="nucleotide sequence ID" value="NZ_CP124544.1"/>
</dbReference>
<reference evidence="8 9" key="1">
    <citation type="journal article" date="2023" name="Limnol Oceanogr Lett">
        <title>Environmental adaptations by the intertidal Antarctic cyanobacterium Halotia branconii CENA392 as revealed using long-read genome sequencing.</title>
        <authorList>
            <person name="Dextro R.B."/>
            <person name="Delbaje E."/>
            <person name="Freitas P.N.N."/>
            <person name="Geraldes V."/>
            <person name="Pinto E."/>
            <person name="Long P.F."/>
            <person name="Fiore M.F."/>
        </authorList>
    </citation>
    <scope>NUCLEOTIDE SEQUENCE [LARGE SCALE GENOMIC DNA]</scope>
    <source>
        <strain evidence="8 9">CENA392</strain>
        <plasmid evidence="8 9">unnamed1</plasmid>
    </source>
</reference>
<dbReference type="SUPFAM" id="SSF51197">
    <property type="entry name" value="Clavaminate synthase-like"/>
    <property type="match status" value="1"/>
</dbReference>